<dbReference type="RefSeq" id="WP_068668998.1">
    <property type="nucleotide sequence ID" value="NZ_LYPB01000087.1"/>
</dbReference>
<keyword evidence="3" id="KW-1185">Reference proteome</keyword>
<feature type="transmembrane region" description="Helical" evidence="1">
    <location>
        <begin position="33"/>
        <end position="60"/>
    </location>
</feature>
<evidence type="ECO:0000313" key="3">
    <source>
        <dbReference type="Proteomes" id="UP000078454"/>
    </source>
</evidence>
<name>A0A198A081_9BACL</name>
<evidence type="ECO:0000313" key="2">
    <source>
        <dbReference type="EMBL" id="OAS14864.1"/>
    </source>
</evidence>
<keyword evidence="1" id="KW-1133">Transmembrane helix</keyword>
<dbReference type="Proteomes" id="UP000078454">
    <property type="component" value="Unassembled WGS sequence"/>
</dbReference>
<feature type="transmembrane region" description="Helical" evidence="1">
    <location>
        <begin position="93"/>
        <end position="109"/>
    </location>
</feature>
<feature type="transmembrane region" description="Helical" evidence="1">
    <location>
        <begin position="168"/>
        <end position="188"/>
    </location>
</feature>
<organism evidence="2 3">
    <name type="scientific">Paenibacillus oryzisoli</name>
    <dbReference type="NCBI Taxonomy" id="1850517"/>
    <lineage>
        <taxon>Bacteria</taxon>
        <taxon>Bacillati</taxon>
        <taxon>Bacillota</taxon>
        <taxon>Bacilli</taxon>
        <taxon>Bacillales</taxon>
        <taxon>Paenibacillaceae</taxon>
        <taxon>Paenibacillus</taxon>
    </lineage>
</organism>
<protein>
    <submittedName>
        <fullName evidence="2">Uncharacterized protein</fullName>
    </submittedName>
</protein>
<dbReference type="EMBL" id="LYPB01000087">
    <property type="protein sequence ID" value="OAS14864.1"/>
    <property type="molecule type" value="Genomic_DNA"/>
</dbReference>
<sequence>MNNFRNDYKNRYYLANVTSFGTIQLHQRNPTIVALWSIAFPGFGHLLVHKFITGFALFFWEFYINQLTQLNTAIMHSFNGDFALAKAVLNEKYIYLYIPVYLFAIWDSYRTAIDGNKLHLLAKRENARYPSISVSPFEMIYLDKKKPWLALVWSMTIPSLGQLYIHRILGAALTLVMTMFIVIHSNMIESLHYFMLGNFPKSKEVMGAQWFLYFPSIYFFGMYDSYSNAVELTKLFDCEQADFLKREYQSHDFVVYKGDKI</sequence>
<dbReference type="OrthoDB" id="1681403at2"/>
<keyword evidence="1" id="KW-0812">Transmembrane</keyword>
<gene>
    <name evidence="2" type="ORF">A8708_05020</name>
</gene>
<feature type="transmembrane region" description="Helical" evidence="1">
    <location>
        <begin position="208"/>
        <end position="226"/>
    </location>
</feature>
<comment type="caution">
    <text evidence="2">The sequence shown here is derived from an EMBL/GenBank/DDBJ whole genome shotgun (WGS) entry which is preliminary data.</text>
</comment>
<keyword evidence="1" id="KW-0472">Membrane</keyword>
<evidence type="ECO:0000256" key="1">
    <source>
        <dbReference type="SAM" id="Phobius"/>
    </source>
</evidence>
<reference evidence="2 3" key="1">
    <citation type="submission" date="2016-05" db="EMBL/GenBank/DDBJ databases">
        <title>Paenibacillus sp. 1ZS3-15 nov., isolated from the rhizosphere soil.</title>
        <authorList>
            <person name="Zhang X.X."/>
            <person name="Zhang J."/>
        </authorList>
    </citation>
    <scope>NUCLEOTIDE SEQUENCE [LARGE SCALE GENOMIC DNA]</scope>
    <source>
        <strain evidence="2 3">1ZS3-15</strain>
    </source>
</reference>
<proteinExistence type="predicted"/>
<dbReference type="AlphaFoldDB" id="A0A198A081"/>
<accession>A0A198A081</accession>
<dbReference type="STRING" id="1850517.A8708_05020"/>